<gene>
    <name evidence="1" type="ORF">EIMP300_00720</name>
</gene>
<evidence type="ECO:0000313" key="2">
    <source>
        <dbReference type="Proteomes" id="UP000467488"/>
    </source>
</evidence>
<accession>A0A8S0FC71</accession>
<evidence type="ECO:0000313" key="1">
    <source>
        <dbReference type="EMBL" id="BBU78672.1"/>
    </source>
</evidence>
<reference evidence="1 2" key="1">
    <citation type="submission" date="2020-01" db="EMBL/GenBank/DDBJ databases">
        <title>Dynamics of blaIMP-6 dissemination in carbapenem resistant Enterobacteriacea isolated from regional surveillance in Osaka, Japan.</title>
        <authorList>
            <person name="Abe R."/>
            <person name="Akeda Y."/>
            <person name="Sugawara Y."/>
            <person name="Yamamoto N."/>
            <person name="Tomono K."/>
            <person name="Takeuchi D."/>
            <person name="Kawahara R."/>
            <person name="Hamada S."/>
        </authorList>
    </citation>
    <scope>NUCLEOTIDE SEQUENCE [LARGE SCALE GENOMIC DNA]</scope>
    <source>
        <strain evidence="1 2">E300</strain>
    </source>
</reference>
<dbReference type="EMBL" id="AP022360">
    <property type="protein sequence ID" value="BBU78672.1"/>
    <property type="molecule type" value="Genomic_DNA"/>
</dbReference>
<dbReference type="AlphaFoldDB" id="A0A8S0FC71"/>
<name>A0A8S0FC71_ECOLX</name>
<dbReference type="Proteomes" id="UP000467488">
    <property type="component" value="Chromosome"/>
</dbReference>
<sequence length="125" mass="14391">MAEDARRIRAALTTTGQTLLTRQTRRFRLVVKESDHPCWLDEDDENLPVVLDAIVNRGARFSSVEMYLVSECIEHILSSGLACDVLRIPDEPPRRWFDRGVLREVVREARTEIRSMADALAKIRK</sequence>
<organism evidence="1 2">
    <name type="scientific">Escherichia coli</name>
    <dbReference type="NCBI Taxonomy" id="562"/>
    <lineage>
        <taxon>Bacteria</taxon>
        <taxon>Pseudomonadati</taxon>
        <taxon>Pseudomonadota</taxon>
        <taxon>Gammaproteobacteria</taxon>
        <taxon>Enterobacterales</taxon>
        <taxon>Enterobacteriaceae</taxon>
        <taxon>Escherichia</taxon>
    </lineage>
</organism>
<proteinExistence type="predicted"/>
<evidence type="ECO:0008006" key="3">
    <source>
        <dbReference type="Google" id="ProtNLM"/>
    </source>
</evidence>
<protein>
    <recommendedName>
        <fullName evidence="3">YchA</fullName>
    </recommendedName>
</protein>